<feature type="compositionally biased region" description="Gly residues" evidence="1">
    <location>
        <begin position="146"/>
        <end position="160"/>
    </location>
</feature>
<evidence type="ECO:0000313" key="3">
    <source>
        <dbReference type="Proteomes" id="UP000195402"/>
    </source>
</evidence>
<dbReference type="STRING" id="56857.A0A200PLX6"/>
<feature type="compositionally biased region" description="Low complexity" evidence="1">
    <location>
        <begin position="1"/>
        <end position="10"/>
    </location>
</feature>
<organism evidence="2 3">
    <name type="scientific">Macleaya cordata</name>
    <name type="common">Five-seeded plume-poppy</name>
    <name type="synonym">Bocconia cordata</name>
    <dbReference type="NCBI Taxonomy" id="56857"/>
    <lineage>
        <taxon>Eukaryota</taxon>
        <taxon>Viridiplantae</taxon>
        <taxon>Streptophyta</taxon>
        <taxon>Embryophyta</taxon>
        <taxon>Tracheophyta</taxon>
        <taxon>Spermatophyta</taxon>
        <taxon>Magnoliopsida</taxon>
        <taxon>Ranunculales</taxon>
        <taxon>Papaveraceae</taxon>
        <taxon>Papaveroideae</taxon>
        <taxon>Macleaya</taxon>
    </lineage>
</organism>
<sequence>MDSLLASYASSDDDDEEQQNPKNSSSKIPSKSTEPSSYFTEPPKTSSVFFSLPKPKSSSVFSSLPPPSSKNPQKNPNNLSSSDPKTKKVIQFKLPLNPSLLKPLDDDEEEEEKPKKPNKESTSSTETSSLKSFFSNLPAPKNSLGLGSGLGSGQSLGGTGRRSIVETDVAESNSSEIRAEKNEISTEQNLGDYEGNLIGGSSSAASESLSSVSDSSNWYQSGESYGSHPNYVNYGNYEGDYGNYDGNYGNYDGSATMAPATMAPITTASEVSGVIENVARLQGKRGRSDIPTEIIEVKQDELMKNRPREDQVKATGIAFGPAYQPVSSKGKPTKLHKRKHQIGSLYFDMKQKEMELSERRSKGFLTKAETQAKYGW</sequence>
<feature type="compositionally biased region" description="Low complexity" evidence="1">
    <location>
        <begin position="70"/>
        <end position="82"/>
    </location>
</feature>
<feature type="region of interest" description="Disordered" evidence="1">
    <location>
        <begin position="1"/>
        <end position="209"/>
    </location>
</feature>
<dbReference type="Proteomes" id="UP000195402">
    <property type="component" value="Unassembled WGS sequence"/>
</dbReference>
<feature type="compositionally biased region" description="Low complexity" evidence="1">
    <location>
        <begin position="46"/>
        <end position="63"/>
    </location>
</feature>
<feature type="compositionally biased region" description="Low complexity" evidence="1">
    <location>
        <begin position="120"/>
        <end position="132"/>
    </location>
</feature>
<dbReference type="AlphaFoldDB" id="A0A200PLX6"/>
<evidence type="ECO:0000313" key="2">
    <source>
        <dbReference type="EMBL" id="OUZ99201.1"/>
    </source>
</evidence>
<dbReference type="FunCoup" id="A0A200PLX6">
    <property type="interactions" value="2227"/>
</dbReference>
<name>A0A200PLX6_MACCD</name>
<comment type="caution">
    <text evidence="2">The sequence shown here is derived from an EMBL/GenBank/DDBJ whole genome shotgun (WGS) entry which is preliminary data.</text>
</comment>
<evidence type="ECO:0000256" key="1">
    <source>
        <dbReference type="SAM" id="MobiDB-lite"/>
    </source>
</evidence>
<reference evidence="2 3" key="1">
    <citation type="journal article" date="2017" name="Mol. Plant">
        <title>The Genome of Medicinal Plant Macleaya cordata Provides New Insights into Benzylisoquinoline Alkaloids Metabolism.</title>
        <authorList>
            <person name="Liu X."/>
            <person name="Liu Y."/>
            <person name="Huang P."/>
            <person name="Ma Y."/>
            <person name="Qing Z."/>
            <person name="Tang Q."/>
            <person name="Cao H."/>
            <person name="Cheng P."/>
            <person name="Zheng Y."/>
            <person name="Yuan Z."/>
            <person name="Zhou Y."/>
            <person name="Liu J."/>
            <person name="Tang Z."/>
            <person name="Zhuo Y."/>
            <person name="Zhang Y."/>
            <person name="Yu L."/>
            <person name="Huang J."/>
            <person name="Yang P."/>
            <person name="Peng Q."/>
            <person name="Zhang J."/>
            <person name="Jiang W."/>
            <person name="Zhang Z."/>
            <person name="Lin K."/>
            <person name="Ro D.K."/>
            <person name="Chen X."/>
            <person name="Xiong X."/>
            <person name="Shang Y."/>
            <person name="Huang S."/>
            <person name="Zeng J."/>
        </authorList>
    </citation>
    <scope>NUCLEOTIDE SEQUENCE [LARGE SCALE GENOMIC DNA]</scope>
    <source>
        <strain evidence="3">cv. BLH2017</strain>
        <tissue evidence="2">Root</tissue>
    </source>
</reference>
<dbReference type="InParanoid" id="A0A200PLX6"/>
<feature type="compositionally biased region" description="Low complexity" evidence="1">
    <location>
        <begin position="21"/>
        <end position="37"/>
    </location>
</feature>
<dbReference type="Pfam" id="PF10253">
    <property type="entry name" value="PRCC"/>
    <property type="match status" value="1"/>
</dbReference>
<accession>A0A200PLX6</accession>
<protein>
    <submittedName>
        <fullName evidence="2">Proline-rich protein PRCC</fullName>
    </submittedName>
</protein>
<dbReference type="OrthoDB" id="206969at2759"/>
<dbReference type="PANTHER" id="PTHR13621:SF2">
    <property type="entry name" value="PROLINE-RICH PROTEIN PRCC"/>
    <property type="match status" value="1"/>
</dbReference>
<dbReference type="GO" id="GO:0005634">
    <property type="term" value="C:nucleus"/>
    <property type="evidence" value="ECO:0007669"/>
    <property type="project" value="TreeGrafter"/>
</dbReference>
<dbReference type="EMBL" id="MVGT01004527">
    <property type="protein sequence ID" value="OUZ99201.1"/>
    <property type="molecule type" value="Genomic_DNA"/>
</dbReference>
<dbReference type="PANTHER" id="PTHR13621">
    <property type="entry name" value="PROLINE-RICH PROTEIN PRCC"/>
    <property type="match status" value="1"/>
</dbReference>
<gene>
    <name evidence="2" type="ORF">BVC80_8967g5</name>
</gene>
<keyword evidence="3" id="KW-1185">Reference proteome</keyword>
<dbReference type="OMA" id="QNAVNYE"/>
<proteinExistence type="predicted"/>
<dbReference type="InterPro" id="IPR018800">
    <property type="entry name" value="PRCC"/>
</dbReference>